<protein>
    <submittedName>
        <fullName evidence="2">Uncharacterized protein</fullName>
    </submittedName>
</protein>
<dbReference type="SUPFAM" id="SSF88874">
    <property type="entry name" value="Receptor-binding domain of short tail fibre protein gp12"/>
    <property type="match status" value="1"/>
</dbReference>
<feature type="signal peptide" evidence="1">
    <location>
        <begin position="1"/>
        <end position="17"/>
    </location>
</feature>
<dbReference type="KEGG" id="pseo:OM33_16370"/>
<accession>A0A0A7EKW0</accession>
<keyword evidence="3" id="KW-1185">Reference proteome</keyword>
<feature type="chain" id="PRO_5002028066" evidence="1">
    <location>
        <begin position="18"/>
        <end position="371"/>
    </location>
</feature>
<keyword evidence="1" id="KW-0732">Signal</keyword>
<dbReference type="AlphaFoldDB" id="A0A0A7EKW0"/>
<organism evidence="2 3">
    <name type="scientific">Pseudoalteromonas piratica</name>
    <dbReference type="NCBI Taxonomy" id="1348114"/>
    <lineage>
        <taxon>Bacteria</taxon>
        <taxon>Pseudomonadati</taxon>
        <taxon>Pseudomonadota</taxon>
        <taxon>Gammaproteobacteria</taxon>
        <taxon>Alteromonadales</taxon>
        <taxon>Pseudoalteromonadaceae</taxon>
        <taxon>Pseudoalteromonas</taxon>
    </lineage>
</organism>
<dbReference type="OrthoDB" id="6402811at2"/>
<name>A0A0A7EKW0_9GAMM</name>
<dbReference type="EMBL" id="CP009889">
    <property type="protein sequence ID" value="AIY66701.1"/>
    <property type="molecule type" value="Genomic_DNA"/>
</dbReference>
<gene>
    <name evidence="2" type="ORF">OM33_16370</name>
</gene>
<evidence type="ECO:0000256" key="1">
    <source>
        <dbReference type="SAM" id="SignalP"/>
    </source>
</evidence>
<evidence type="ECO:0000313" key="2">
    <source>
        <dbReference type="EMBL" id="AIY66701.1"/>
    </source>
</evidence>
<proteinExistence type="predicted"/>
<evidence type="ECO:0000313" key="3">
    <source>
        <dbReference type="Proteomes" id="UP000030341"/>
    </source>
</evidence>
<reference evidence="2 3" key="1">
    <citation type="submission" date="2014-11" db="EMBL/GenBank/DDBJ databases">
        <title>Complete Genome Sequence of Pseudoalteromonas sp. Strain OCN003 Isolated from Kaneohe Bay, Oahu, Hawaii.</title>
        <authorList>
            <person name="Beurmann S."/>
            <person name="Videau P."/>
            <person name="Ushijima B."/>
            <person name="Smith A.M."/>
            <person name="Aeby G.S."/>
            <person name="Callahan S.M."/>
            <person name="Belcaid M."/>
        </authorList>
    </citation>
    <scope>NUCLEOTIDE SEQUENCE [LARGE SCALE GENOMIC DNA]</scope>
    <source>
        <strain evidence="2 3">OCN003</strain>
    </source>
</reference>
<dbReference type="STRING" id="1348114.OM33_16370"/>
<dbReference type="RefSeq" id="WP_040135138.1">
    <property type="nucleotide sequence ID" value="NZ_CP009889.1"/>
</dbReference>
<dbReference type="HOGENOM" id="CLU_745705_0_0_6"/>
<dbReference type="Proteomes" id="UP000030341">
    <property type="component" value="Chromosome 2"/>
</dbReference>
<sequence>MKKTLLLFCMMSSYAQANNCLSVITNSKLVNERQESRETIRSFKNNFCQEYRRNESNNNTRALNASYKLFSGSINRGNSSTDELFQRYCRSESSQLDDERLFKEHIQTIAPAAYTAYESCLRFQQNDPVDFSLFRNMPTEFGIQIDYQPTNIGSKAQFEVMPSNGVNCNSGTNEQEVTNFELTYTNRSVVISCSRSDSNQQSEVGIVRRDQSASINLTWPRYVNDGNGDYVPVPELVNLNKKVAALETQIQEMNIQGEVTAFKTTTCPTGWELFEEAYGRVIRGIDPTGQIDVDRANLELNEKVASLQEDALQQHEHNTGSYDAGGGNKGAFRRMYNYGPPKPTEGIAEGARVSKTETRMKNVALLYCVKQ</sequence>